<proteinExistence type="predicted"/>
<dbReference type="Proteomes" id="UP001321014">
    <property type="component" value="Unassembled WGS sequence"/>
</dbReference>
<accession>A0ABT2WUC1</accession>
<protein>
    <submittedName>
        <fullName evidence="2">Uncharacterized protein</fullName>
    </submittedName>
</protein>
<keyword evidence="3" id="KW-1185">Reference proteome</keyword>
<dbReference type="EMBL" id="JAOVQN010000019">
    <property type="protein sequence ID" value="MCU9839511.1"/>
    <property type="molecule type" value="Genomic_DNA"/>
</dbReference>
<evidence type="ECO:0000313" key="2">
    <source>
        <dbReference type="EMBL" id="MCU9839511.1"/>
    </source>
</evidence>
<comment type="caution">
    <text evidence="2">The sequence shown here is derived from an EMBL/GenBank/DDBJ whole genome shotgun (WGS) entry which is preliminary data.</text>
</comment>
<feature type="compositionally biased region" description="Polar residues" evidence="1">
    <location>
        <begin position="81"/>
        <end position="109"/>
    </location>
</feature>
<gene>
    <name evidence="2" type="ORF">OEZ49_17185</name>
</gene>
<evidence type="ECO:0000313" key="3">
    <source>
        <dbReference type="Proteomes" id="UP001321014"/>
    </source>
</evidence>
<dbReference type="RefSeq" id="WP_263389464.1">
    <property type="nucleotide sequence ID" value="NZ_JAOVQN010000019.1"/>
</dbReference>
<name>A0ABT2WUC1_9RHOB</name>
<evidence type="ECO:0000256" key="1">
    <source>
        <dbReference type="SAM" id="MobiDB-lite"/>
    </source>
</evidence>
<reference evidence="2 3" key="1">
    <citation type="submission" date="2022-10" db="EMBL/GenBank/DDBJ databases">
        <title>Ruegeria sp. nov., isolated from ocean surface water.</title>
        <authorList>
            <person name="He W."/>
            <person name="Wang L."/>
            <person name="Zhang D.-F."/>
        </authorList>
    </citation>
    <scope>NUCLEOTIDE SEQUENCE [LARGE SCALE GENOMIC DNA]</scope>
    <source>
        <strain evidence="2 3">WL0004</strain>
    </source>
</reference>
<feature type="region of interest" description="Disordered" evidence="1">
    <location>
        <begin position="69"/>
        <end position="109"/>
    </location>
</feature>
<sequence length="122" mass="13570">MKDEVVGAFDQKKGGVDKEPAGVLLLHIVWVDGYRRGQGHQIAQIQVLIVEKGDARLIAQQSLGSVVRLPQSLQPDPGQPGHQQSDTQKGRQQLQPDRNRQTGNRTNQDVRPGCRLVHVVIW</sequence>
<organism evidence="2 3">
    <name type="scientific">Ruegeria marisflavi</name>
    <dbReference type="NCBI Taxonomy" id="2984152"/>
    <lineage>
        <taxon>Bacteria</taxon>
        <taxon>Pseudomonadati</taxon>
        <taxon>Pseudomonadota</taxon>
        <taxon>Alphaproteobacteria</taxon>
        <taxon>Rhodobacterales</taxon>
        <taxon>Roseobacteraceae</taxon>
        <taxon>Ruegeria</taxon>
    </lineage>
</organism>